<dbReference type="InterPro" id="IPR035093">
    <property type="entry name" value="RelE/ParE_toxin_dom_sf"/>
</dbReference>
<protein>
    <submittedName>
        <fullName evidence="3">Type II toxin-antitoxin system RelE/ParE family toxin</fullName>
    </submittedName>
</protein>
<dbReference type="Proteomes" id="UP000886851">
    <property type="component" value="Unassembled WGS sequence"/>
</dbReference>
<evidence type="ECO:0000313" key="3">
    <source>
        <dbReference type="EMBL" id="HIY88360.1"/>
    </source>
</evidence>
<keyword evidence="2" id="KW-0472">Membrane</keyword>
<dbReference type="Gene3D" id="3.30.2310.20">
    <property type="entry name" value="RelE-like"/>
    <property type="match status" value="1"/>
</dbReference>
<proteinExistence type="predicted"/>
<evidence type="ECO:0000313" key="4">
    <source>
        <dbReference type="Proteomes" id="UP000886851"/>
    </source>
</evidence>
<comment type="caution">
    <text evidence="3">The sequence shown here is derived from an EMBL/GenBank/DDBJ whole genome shotgun (WGS) entry which is preliminary data.</text>
</comment>
<sequence>MARLSLKEIYQFYLPNTGKEKARNIVSELKRETRYLLIFPEMGQKEPEEIQIHNYRYIVKGHYKIYYIIFPAYILIGPIWDTRRNPDSLKKLLNSTVL</sequence>
<keyword evidence="1" id="KW-1277">Toxin-antitoxin system</keyword>
<gene>
    <name evidence="3" type="ORF">H9824_06625</name>
</gene>
<accession>A0A9D2CLE7</accession>
<feature type="transmembrane region" description="Helical" evidence="2">
    <location>
        <begin position="63"/>
        <end position="80"/>
    </location>
</feature>
<organism evidence="3 4">
    <name type="scientific">Candidatus Bacteroides pullicola</name>
    <dbReference type="NCBI Taxonomy" id="2838475"/>
    <lineage>
        <taxon>Bacteria</taxon>
        <taxon>Pseudomonadati</taxon>
        <taxon>Bacteroidota</taxon>
        <taxon>Bacteroidia</taxon>
        <taxon>Bacteroidales</taxon>
        <taxon>Bacteroidaceae</taxon>
        <taxon>Bacteroides</taxon>
    </lineage>
</organism>
<dbReference type="Pfam" id="PF05016">
    <property type="entry name" value="ParE_toxin"/>
    <property type="match status" value="1"/>
</dbReference>
<dbReference type="EMBL" id="DXCV01000046">
    <property type="protein sequence ID" value="HIY88360.1"/>
    <property type="molecule type" value="Genomic_DNA"/>
</dbReference>
<keyword evidence="2" id="KW-0812">Transmembrane</keyword>
<dbReference type="AlphaFoldDB" id="A0A9D2CLE7"/>
<evidence type="ECO:0000256" key="1">
    <source>
        <dbReference type="ARBA" id="ARBA00022649"/>
    </source>
</evidence>
<reference evidence="3" key="2">
    <citation type="submission" date="2021-04" db="EMBL/GenBank/DDBJ databases">
        <authorList>
            <person name="Gilroy R."/>
        </authorList>
    </citation>
    <scope>NUCLEOTIDE SEQUENCE</scope>
    <source>
        <strain evidence="3">Gambia2-208</strain>
    </source>
</reference>
<reference evidence="3" key="1">
    <citation type="journal article" date="2021" name="PeerJ">
        <title>Extensive microbial diversity within the chicken gut microbiome revealed by metagenomics and culture.</title>
        <authorList>
            <person name="Gilroy R."/>
            <person name="Ravi A."/>
            <person name="Getino M."/>
            <person name="Pursley I."/>
            <person name="Horton D.L."/>
            <person name="Alikhan N.F."/>
            <person name="Baker D."/>
            <person name="Gharbi K."/>
            <person name="Hall N."/>
            <person name="Watson M."/>
            <person name="Adriaenssens E.M."/>
            <person name="Foster-Nyarko E."/>
            <person name="Jarju S."/>
            <person name="Secka A."/>
            <person name="Antonio M."/>
            <person name="Oren A."/>
            <person name="Chaudhuri R.R."/>
            <person name="La Ragione R."/>
            <person name="Hildebrand F."/>
            <person name="Pallen M.J."/>
        </authorList>
    </citation>
    <scope>NUCLEOTIDE SEQUENCE</scope>
    <source>
        <strain evidence="3">Gambia2-208</strain>
    </source>
</reference>
<keyword evidence="2" id="KW-1133">Transmembrane helix</keyword>
<name>A0A9D2CLE7_9BACE</name>
<evidence type="ECO:0000256" key="2">
    <source>
        <dbReference type="SAM" id="Phobius"/>
    </source>
</evidence>
<dbReference type="InterPro" id="IPR007712">
    <property type="entry name" value="RelE/ParE_toxin"/>
</dbReference>